<dbReference type="InterPro" id="IPR043129">
    <property type="entry name" value="ATPase_NBD"/>
</dbReference>
<dbReference type="GO" id="GO:0005524">
    <property type="term" value="F:ATP binding"/>
    <property type="evidence" value="ECO:0007669"/>
    <property type="project" value="UniProtKB-KW"/>
</dbReference>
<gene>
    <name evidence="8" type="ORF">NUM_71390</name>
</gene>
<evidence type="ECO:0000313" key="8">
    <source>
        <dbReference type="EMBL" id="GIL31885.1"/>
    </source>
</evidence>
<dbReference type="RefSeq" id="WP_207129425.1">
    <property type="nucleotide sequence ID" value="NZ_BOPO01000150.1"/>
</dbReference>
<accession>A0A8J4EPZ3</accession>
<dbReference type="SUPFAM" id="SSF53067">
    <property type="entry name" value="Actin-like ATPase domain"/>
    <property type="match status" value="2"/>
</dbReference>
<dbReference type="PRINTS" id="PR00301">
    <property type="entry name" value="HEATSHOCK70"/>
</dbReference>
<dbReference type="Pfam" id="PF00012">
    <property type="entry name" value="HSP70"/>
    <property type="match status" value="1"/>
</dbReference>
<keyword evidence="2" id="KW-0547">Nucleotide-binding</keyword>
<dbReference type="GO" id="GO:0140662">
    <property type="term" value="F:ATP-dependent protein folding chaperone"/>
    <property type="evidence" value="ECO:0007669"/>
    <property type="project" value="InterPro"/>
</dbReference>
<organism evidence="8 9">
    <name type="scientific">Actinocatenispora comari</name>
    <dbReference type="NCBI Taxonomy" id="2807577"/>
    <lineage>
        <taxon>Bacteria</taxon>
        <taxon>Bacillati</taxon>
        <taxon>Actinomycetota</taxon>
        <taxon>Actinomycetes</taxon>
        <taxon>Micromonosporales</taxon>
        <taxon>Micromonosporaceae</taxon>
        <taxon>Actinocatenispora</taxon>
    </lineage>
</organism>
<feature type="region of interest" description="Disordered" evidence="6">
    <location>
        <begin position="351"/>
        <end position="411"/>
    </location>
</feature>
<evidence type="ECO:0000256" key="6">
    <source>
        <dbReference type="SAM" id="MobiDB-lite"/>
    </source>
</evidence>
<proteinExistence type="inferred from homology"/>
<keyword evidence="3" id="KW-0067">ATP-binding</keyword>
<evidence type="ECO:0000313" key="9">
    <source>
        <dbReference type="Proteomes" id="UP000614996"/>
    </source>
</evidence>
<keyword evidence="5" id="KW-0143">Chaperone</keyword>
<feature type="transmembrane region" description="Helical" evidence="7">
    <location>
        <begin position="480"/>
        <end position="498"/>
    </location>
</feature>
<dbReference type="EMBL" id="BOPO01000150">
    <property type="protein sequence ID" value="GIL31885.1"/>
    <property type="molecule type" value="Genomic_DNA"/>
</dbReference>
<dbReference type="InterPro" id="IPR018181">
    <property type="entry name" value="Heat_shock_70_CS"/>
</dbReference>
<feature type="transmembrane region" description="Helical" evidence="7">
    <location>
        <begin position="415"/>
        <end position="436"/>
    </location>
</feature>
<dbReference type="PANTHER" id="PTHR42749:SF1">
    <property type="entry name" value="CELL SHAPE-DETERMINING PROTEIN MREB"/>
    <property type="match status" value="1"/>
</dbReference>
<sequence length="501" mass="52953">MTDATLAIDLGTSNTVAALRRPDGRIEQLLFDGSPVLPSAVFAQDAGTLLVGRDALHAAGAAPERLEPNPKLRIDDGSVLLGAEVDVPELFAAVLRRAAEDADRSTPGDVGTVVLTHPAAWGTRRRQVLVHAAQRAGLPEPHLLAEPIAAAHRHRPDSAAGSGVPLIVYDLGGGTHDVSVVHADRVLASDGLPDTGGLDIDAAILAHLDATYRHRDPDAWTRLRQPASAADQRHQRQLLDQVRTAKELLSRSAQTFVHVPLLDLDAPLGREQLDAIAQPLIDRTVRATRAALATAGLEVPPRAALYLTGGASRMPLVASTLHRALRIPPIVTEQPEFAVAHGALLAVHAGAPHRRPAGRPATARPTPVPGEASDRPTGAPAPQATAAPDSPFHPPPRTDGQDDGQDTRRDDAEGLSVPVGVLVLAGGLFLTFMLVYAADLAWWATILCCLFNLLSAGIVWIAAWALMLRFGRDEARSMRPAAVVAVGYYVVTTIALLVRAS</sequence>
<evidence type="ECO:0000256" key="7">
    <source>
        <dbReference type="SAM" id="Phobius"/>
    </source>
</evidence>
<dbReference type="Proteomes" id="UP000614996">
    <property type="component" value="Unassembled WGS sequence"/>
</dbReference>
<evidence type="ECO:0000256" key="1">
    <source>
        <dbReference type="ARBA" id="ARBA00007381"/>
    </source>
</evidence>
<evidence type="ECO:0000256" key="2">
    <source>
        <dbReference type="ARBA" id="ARBA00022741"/>
    </source>
</evidence>
<keyword evidence="7" id="KW-0472">Membrane</keyword>
<evidence type="ECO:0000256" key="4">
    <source>
        <dbReference type="ARBA" id="ARBA00023016"/>
    </source>
</evidence>
<keyword evidence="9" id="KW-1185">Reference proteome</keyword>
<comment type="caution">
    <text evidence="8">The sequence shown here is derived from an EMBL/GenBank/DDBJ whole genome shotgun (WGS) entry which is preliminary data.</text>
</comment>
<dbReference type="PROSITE" id="PS01036">
    <property type="entry name" value="HSP70_3"/>
    <property type="match status" value="1"/>
</dbReference>
<keyword evidence="7" id="KW-1133">Transmembrane helix</keyword>
<name>A0A8J4EPZ3_9ACTN</name>
<keyword evidence="7" id="KW-0812">Transmembrane</keyword>
<reference evidence="9" key="1">
    <citation type="journal article" date="2021" name="Int. J. Syst. Evol. Microbiol.">
        <title>Actinocatenispora comari sp. nov., an endophytic actinomycete isolated from aerial parts of Comarum salesowianum.</title>
        <authorList>
            <person name="Oyunbileg N."/>
            <person name="Iizaka Y."/>
            <person name="Hamada M."/>
            <person name="Davaapurev B.O."/>
            <person name="Fukumoto A."/>
            <person name="Tsetseg B."/>
            <person name="Kato F."/>
            <person name="Tamura T."/>
            <person name="Batkhuu J."/>
            <person name="Anzai Y."/>
        </authorList>
    </citation>
    <scope>NUCLEOTIDE SEQUENCE [LARGE SCALE GENOMIC DNA]</scope>
    <source>
        <strain evidence="9">NUM-2625</strain>
    </source>
</reference>
<dbReference type="InterPro" id="IPR013126">
    <property type="entry name" value="Hsp_70_fam"/>
</dbReference>
<feature type="compositionally biased region" description="Low complexity" evidence="6">
    <location>
        <begin position="376"/>
        <end position="390"/>
    </location>
</feature>
<dbReference type="Gene3D" id="3.90.640.10">
    <property type="entry name" value="Actin, Chain A, domain 4"/>
    <property type="match status" value="1"/>
</dbReference>
<evidence type="ECO:0000256" key="3">
    <source>
        <dbReference type="ARBA" id="ARBA00022840"/>
    </source>
</evidence>
<dbReference type="PROSITE" id="PS00329">
    <property type="entry name" value="HSP70_2"/>
    <property type="match status" value="1"/>
</dbReference>
<evidence type="ECO:0000256" key="5">
    <source>
        <dbReference type="ARBA" id="ARBA00023186"/>
    </source>
</evidence>
<protein>
    <recommendedName>
        <fullName evidence="10">Hsp70 family protein</fullName>
    </recommendedName>
</protein>
<keyword evidence="4" id="KW-0346">Stress response</keyword>
<evidence type="ECO:0008006" key="10">
    <source>
        <dbReference type="Google" id="ProtNLM"/>
    </source>
</evidence>
<dbReference type="AlphaFoldDB" id="A0A8J4EPZ3"/>
<dbReference type="PANTHER" id="PTHR42749">
    <property type="entry name" value="CELL SHAPE-DETERMINING PROTEIN MREB"/>
    <property type="match status" value="1"/>
</dbReference>
<comment type="similarity">
    <text evidence="1">Belongs to the heat shock protein 70 family.</text>
</comment>
<feature type="transmembrane region" description="Helical" evidence="7">
    <location>
        <begin position="442"/>
        <end position="468"/>
    </location>
</feature>
<dbReference type="Gene3D" id="3.30.420.40">
    <property type="match status" value="2"/>
</dbReference>